<evidence type="ECO:0000259" key="2">
    <source>
        <dbReference type="Pfam" id="PF01575"/>
    </source>
</evidence>
<comment type="caution">
    <text evidence="3">The sequence shown here is derived from an EMBL/GenBank/DDBJ whole genome shotgun (WGS) entry which is preliminary data.</text>
</comment>
<keyword evidence="4" id="KW-1185">Reference proteome</keyword>
<name>A0A7W0CHU8_9ACTN</name>
<dbReference type="InterPro" id="IPR002539">
    <property type="entry name" value="MaoC-like_dom"/>
</dbReference>
<dbReference type="InterPro" id="IPR039375">
    <property type="entry name" value="NodN-like"/>
</dbReference>
<protein>
    <submittedName>
        <fullName evidence="3">Acyl dehydratase</fullName>
    </submittedName>
</protein>
<dbReference type="SUPFAM" id="SSF54637">
    <property type="entry name" value="Thioesterase/thiol ester dehydrase-isomerase"/>
    <property type="match status" value="1"/>
</dbReference>
<proteinExistence type="inferred from homology"/>
<dbReference type="AlphaFoldDB" id="A0A7W0CHU8"/>
<evidence type="ECO:0000313" key="3">
    <source>
        <dbReference type="EMBL" id="MBA2891439.1"/>
    </source>
</evidence>
<dbReference type="CDD" id="cd03450">
    <property type="entry name" value="NodN"/>
    <property type="match status" value="1"/>
</dbReference>
<evidence type="ECO:0000313" key="4">
    <source>
        <dbReference type="Proteomes" id="UP000530928"/>
    </source>
</evidence>
<dbReference type="PANTHER" id="PTHR42993">
    <property type="entry name" value="MAOC-LIKE DEHYDRATASE DOMAIN-CONTAINING PROTEIN"/>
    <property type="match status" value="1"/>
</dbReference>
<accession>A0A7W0CHU8</accession>
<dbReference type="RefSeq" id="WP_181610234.1">
    <property type="nucleotide sequence ID" value="NZ_BAABAM010000002.1"/>
</dbReference>
<feature type="domain" description="MaoC-like" evidence="2">
    <location>
        <begin position="11"/>
        <end position="122"/>
    </location>
</feature>
<dbReference type="PANTHER" id="PTHR42993:SF1">
    <property type="entry name" value="MAOC-LIKE DEHYDRATASE DOMAIN-CONTAINING PROTEIN"/>
    <property type="match status" value="1"/>
</dbReference>
<dbReference type="InterPro" id="IPR029069">
    <property type="entry name" value="HotDog_dom_sf"/>
</dbReference>
<dbReference type="Gene3D" id="3.10.129.10">
    <property type="entry name" value="Hotdog Thioesterase"/>
    <property type="match status" value="1"/>
</dbReference>
<organism evidence="3 4">
    <name type="scientific">Nonomuraea soli</name>
    <dbReference type="NCBI Taxonomy" id="1032476"/>
    <lineage>
        <taxon>Bacteria</taxon>
        <taxon>Bacillati</taxon>
        <taxon>Actinomycetota</taxon>
        <taxon>Actinomycetes</taxon>
        <taxon>Streptosporangiales</taxon>
        <taxon>Streptosporangiaceae</taxon>
        <taxon>Nonomuraea</taxon>
    </lineage>
</organism>
<reference evidence="3 4" key="1">
    <citation type="submission" date="2020-07" db="EMBL/GenBank/DDBJ databases">
        <title>Genomic Encyclopedia of Type Strains, Phase IV (KMG-IV): sequencing the most valuable type-strain genomes for metagenomic binning, comparative biology and taxonomic classification.</title>
        <authorList>
            <person name="Goeker M."/>
        </authorList>
    </citation>
    <scope>NUCLEOTIDE SEQUENCE [LARGE SCALE GENOMIC DNA]</scope>
    <source>
        <strain evidence="3 4">DSM 45533</strain>
    </source>
</reference>
<comment type="similarity">
    <text evidence="1">Belongs to the enoyl-CoA hydratase/isomerase family.</text>
</comment>
<dbReference type="Pfam" id="PF01575">
    <property type="entry name" value="MaoC_dehydratas"/>
    <property type="match status" value="1"/>
</dbReference>
<gene>
    <name evidence="3" type="ORF">HNR30_002780</name>
</gene>
<evidence type="ECO:0000256" key="1">
    <source>
        <dbReference type="ARBA" id="ARBA00005254"/>
    </source>
</evidence>
<dbReference type="EMBL" id="JACDUR010000003">
    <property type="protein sequence ID" value="MBA2891439.1"/>
    <property type="molecule type" value="Genomic_DNA"/>
</dbReference>
<dbReference type="Proteomes" id="UP000530928">
    <property type="component" value="Unassembled WGS sequence"/>
</dbReference>
<sequence length="151" mass="15998">MTLVVDGLAEFKTLPGTALGPSDWMEITQEQVNAFADATHDHQWIHVDVEKAKAGPFGGPIAHGYLTVSLLIPLFGQLIAVKGVSMGVNYGLNKLRFPAPVPVGSRIRLAGTVAAVEEVTGGVQATFDFTVEVEGGAKPACVAQAIYRYYA</sequence>